<dbReference type="OrthoDB" id="10021397at2759"/>
<dbReference type="GeneID" id="37068576"/>
<evidence type="ECO:0000256" key="1">
    <source>
        <dbReference type="SAM" id="Phobius"/>
    </source>
</evidence>
<keyword evidence="3" id="KW-1185">Reference proteome</keyword>
<gene>
    <name evidence="2" type="ORF">BO70DRAFT_393143</name>
</gene>
<protein>
    <submittedName>
        <fullName evidence="2">Uncharacterized protein</fullName>
    </submittedName>
</protein>
<evidence type="ECO:0000313" key="3">
    <source>
        <dbReference type="Proteomes" id="UP000247233"/>
    </source>
</evidence>
<dbReference type="AlphaFoldDB" id="A0A317WVT3"/>
<dbReference type="Proteomes" id="UP000247233">
    <property type="component" value="Unassembled WGS sequence"/>
</dbReference>
<dbReference type="RefSeq" id="XP_025402782.1">
    <property type="nucleotide sequence ID" value="XM_025546339.1"/>
</dbReference>
<feature type="transmembrane region" description="Helical" evidence="1">
    <location>
        <begin position="12"/>
        <end position="34"/>
    </location>
</feature>
<sequence>MKDRPQYIPVGIFTVLFAQYFGSSVMQSIGGAIFQNRLVKQLEARANLDSDQVAILVNAGSLKVRDMARQDFLDRLDAVIAAYKDAVTNVFKCERIDTPYLADNDEGEVHASKV</sequence>
<keyword evidence="1" id="KW-1133">Transmembrane helix</keyword>
<name>A0A317WVT3_9EURO</name>
<keyword evidence="1" id="KW-0472">Membrane</keyword>
<dbReference type="EMBL" id="MSFL01000003">
    <property type="protein sequence ID" value="PWY89951.1"/>
    <property type="molecule type" value="Genomic_DNA"/>
</dbReference>
<evidence type="ECO:0000313" key="2">
    <source>
        <dbReference type="EMBL" id="PWY89951.1"/>
    </source>
</evidence>
<dbReference type="VEuPathDB" id="FungiDB:BO70DRAFT_393143"/>
<accession>A0A317WVT3</accession>
<organism evidence="2 3">
    <name type="scientific">Aspergillus heteromorphus CBS 117.55</name>
    <dbReference type="NCBI Taxonomy" id="1448321"/>
    <lineage>
        <taxon>Eukaryota</taxon>
        <taxon>Fungi</taxon>
        <taxon>Dikarya</taxon>
        <taxon>Ascomycota</taxon>
        <taxon>Pezizomycotina</taxon>
        <taxon>Eurotiomycetes</taxon>
        <taxon>Eurotiomycetidae</taxon>
        <taxon>Eurotiales</taxon>
        <taxon>Aspergillaceae</taxon>
        <taxon>Aspergillus</taxon>
        <taxon>Aspergillus subgen. Circumdati</taxon>
    </lineage>
</organism>
<comment type="caution">
    <text evidence="2">The sequence shown here is derived from an EMBL/GenBank/DDBJ whole genome shotgun (WGS) entry which is preliminary data.</text>
</comment>
<keyword evidence="1" id="KW-0812">Transmembrane</keyword>
<reference evidence="2 3" key="1">
    <citation type="submission" date="2016-12" db="EMBL/GenBank/DDBJ databases">
        <title>The genomes of Aspergillus section Nigri reveals drivers in fungal speciation.</title>
        <authorList>
            <consortium name="DOE Joint Genome Institute"/>
            <person name="Vesth T.C."/>
            <person name="Nybo J."/>
            <person name="Theobald S."/>
            <person name="Brandl J."/>
            <person name="Frisvad J.C."/>
            <person name="Nielsen K.F."/>
            <person name="Lyhne E.K."/>
            <person name="Kogle M.E."/>
            <person name="Kuo A."/>
            <person name="Riley R."/>
            <person name="Clum A."/>
            <person name="Nolan M."/>
            <person name="Lipzen A."/>
            <person name="Salamov A."/>
            <person name="Henrissat B."/>
            <person name="Wiebenga A."/>
            <person name="De Vries R.P."/>
            <person name="Grigoriev I.V."/>
            <person name="Mortensen U.H."/>
            <person name="Andersen M.R."/>
            <person name="Baker S.E."/>
        </authorList>
    </citation>
    <scope>NUCLEOTIDE SEQUENCE [LARGE SCALE GENOMIC DNA]</scope>
    <source>
        <strain evidence="2 3">CBS 117.55</strain>
    </source>
</reference>
<proteinExistence type="predicted"/>